<reference evidence="2 3" key="1">
    <citation type="submission" date="2023-07" db="EMBL/GenBank/DDBJ databases">
        <authorList>
            <person name="Girao M."/>
            <person name="Carvalho M.F."/>
        </authorList>
    </citation>
    <scope>NUCLEOTIDE SEQUENCE [LARGE SCALE GENOMIC DNA]</scope>
    <source>
        <strain evidence="2 3">66/93</strain>
    </source>
</reference>
<comment type="caution">
    <text evidence="2">The sequence shown here is derived from an EMBL/GenBank/DDBJ whole genome shotgun (WGS) entry which is preliminary data.</text>
</comment>
<evidence type="ECO:0000256" key="1">
    <source>
        <dbReference type="SAM" id="MobiDB-lite"/>
    </source>
</evidence>
<feature type="compositionally biased region" description="Low complexity" evidence="1">
    <location>
        <begin position="1"/>
        <end position="14"/>
    </location>
</feature>
<feature type="non-terminal residue" evidence="2">
    <location>
        <position position="63"/>
    </location>
</feature>
<gene>
    <name evidence="2" type="ORF">Q8A49_35900</name>
</gene>
<dbReference type="Proteomes" id="UP001348641">
    <property type="component" value="Unassembled WGS sequence"/>
</dbReference>
<name>A0ABU7L2Y6_9ACTN</name>
<dbReference type="EMBL" id="JAUUCC010000265">
    <property type="protein sequence ID" value="MEE2055894.1"/>
    <property type="molecule type" value="Genomic_DNA"/>
</dbReference>
<dbReference type="RefSeq" id="WP_330162608.1">
    <property type="nucleotide sequence ID" value="NZ_JAUUCC010000265.1"/>
</dbReference>
<feature type="region of interest" description="Disordered" evidence="1">
    <location>
        <begin position="1"/>
        <end position="63"/>
    </location>
</feature>
<organism evidence="2 3">
    <name type="scientific">Nocardiopsis tropica</name>
    <dbReference type="NCBI Taxonomy" id="109330"/>
    <lineage>
        <taxon>Bacteria</taxon>
        <taxon>Bacillati</taxon>
        <taxon>Actinomycetota</taxon>
        <taxon>Actinomycetes</taxon>
        <taxon>Streptosporangiales</taxon>
        <taxon>Nocardiopsidaceae</taxon>
        <taxon>Nocardiopsis</taxon>
    </lineage>
</organism>
<feature type="compositionally biased region" description="Basic and acidic residues" evidence="1">
    <location>
        <begin position="33"/>
        <end position="43"/>
    </location>
</feature>
<protein>
    <submittedName>
        <fullName evidence="2">Uncharacterized protein</fullName>
    </submittedName>
</protein>
<proteinExistence type="predicted"/>
<accession>A0ABU7L2Y6</accession>
<feature type="compositionally biased region" description="Basic and acidic residues" evidence="1">
    <location>
        <begin position="54"/>
        <end position="63"/>
    </location>
</feature>
<evidence type="ECO:0000313" key="3">
    <source>
        <dbReference type="Proteomes" id="UP001348641"/>
    </source>
</evidence>
<evidence type="ECO:0000313" key="2">
    <source>
        <dbReference type="EMBL" id="MEE2055894.1"/>
    </source>
</evidence>
<sequence length="63" mass="6877">MPEESGQQAAEEQQIPQDAPEAPAEESGTFDEATAKEKIRKVNSEAAGLRKRLKELEPLAKKA</sequence>